<sequence>MVPTEKVVEAITCLYSPTASPAQVNQAQGWLVSWQKSPGNWSTCFDLLKIESIECQYLGAQTLKNKFETEWESLSDETKVWLRHATLDALFLLAPVQSIARTCLVLAFCTLAVNAMLDGWDGVIRDVRRATMDAARRSTLPDAGILFEGLFLDYLALLPERAQAAASVSDAQARLTATRLGACAFLALGLLWQRACDMAAPASLRTLALSGLSAWMPAAGRLFARDTATDQVLLVDVETGASPAEANGLPVPRPADAVLHVLDSVESVMARARAAHEPPGPLADELRLLVDAYHRLVRCMVAFDTGRHCWLLGARLGQLGPVIDWLIEADAMAPLGLVAELFVRWSVDFSSTALAQAAADPAVLGPVLDLLLRLTNAPGEPGPEQPVTQLALRAWAELQLSAAAFEGDAGLLLELLDPAFVRAALILADKAALPSHLDHATAVWEDDDERQDFLVFRETVAGFLDSSQHLLVPVFAQHLGGLVGGYTEAKWRATEAALFCLTSVLKALCVGLKPSEKDALLGILLDMPRLQSPDYPLLTVASLGFQAILAPLLTPSGMTPQMPVTPQLHAASQVLDLLEQSMVAVDPPVRLAAGSATLQGLRAINTAALEALGTLASRASIQLAASRPFVDRVAALFQQASALYLQQEWASLSASASATGAHKPPGAAASPDVPSAGSGVAPAVTAACQALIDITARLICHLPQAAFLEALIAVSEPITSALDHTLTLSRQGAVGAPAGGGPCAEATARLLELLGLLFRSSTSSAEAALHRRTQPVSQGPEAGTSGWSDTPAFEVPDDLGPDADRAGTDPLLLLLQHIWPNLSRCLAVFAQAESVVSIVADLLGNIMDRDLAIPTGLLVAIGQTLVLTFEAHPSTGVLTGIDRVWAALPLRAAGPGRWLSARGGRSLLADSGPGQTPAEVADLQAHFHFLHATLVVAFARACGLTDERLWAWHQLALQVPEYPPERGASEAVARPRIDGDFDFPAAPALDLPGLGLRPDLAAAFFRFLGNVAQQSPSFCLGLGISPGPGEGPGEATPPWRRPIQNLGTPNGGALFQPWPSAIGTARPDAGAHTAVAPLARSFADPAVPAANLVLGLAMHALGQLNDRPSLEVLLQLLARLASGCLAAGASEAMATHALAYFVPILVREALLRVAGPGHLAAPASLTAPVAAVLRQCRQLAVVRFRRTLLFLAEQPGFPTPTVTRAVKLRFADDMMRGSPRQTADAVREFSSICRGVSAGVARTTASNPFIRKLLG</sequence>
<dbReference type="GO" id="GO:0006606">
    <property type="term" value="P:protein import into nucleus"/>
    <property type="evidence" value="ECO:0007669"/>
    <property type="project" value="TreeGrafter"/>
</dbReference>
<feature type="region of interest" description="Disordered" evidence="5">
    <location>
        <begin position="769"/>
        <end position="792"/>
    </location>
</feature>
<evidence type="ECO:0000256" key="4">
    <source>
        <dbReference type="ARBA" id="ARBA00023242"/>
    </source>
</evidence>
<evidence type="ECO:0000313" key="7">
    <source>
        <dbReference type="EMBL" id="KCV68437.1"/>
    </source>
</evidence>
<dbReference type="GO" id="GO:0005737">
    <property type="term" value="C:cytoplasm"/>
    <property type="evidence" value="ECO:0007669"/>
    <property type="project" value="TreeGrafter"/>
</dbReference>
<dbReference type="eggNOG" id="KOG2081">
    <property type="taxonomic scope" value="Eukaryota"/>
</dbReference>
<keyword evidence="8" id="KW-1185">Reference proteome</keyword>
<dbReference type="SUPFAM" id="SSF48371">
    <property type="entry name" value="ARM repeat"/>
    <property type="match status" value="1"/>
</dbReference>
<dbReference type="InterPro" id="IPR001494">
    <property type="entry name" value="Importin-beta_N"/>
</dbReference>
<dbReference type="PANTHER" id="PTHR12363:SF33">
    <property type="entry name" value="IMPORTIN-13"/>
    <property type="match status" value="1"/>
</dbReference>
<dbReference type="InterPro" id="IPR016024">
    <property type="entry name" value="ARM-type_fold"/>
</dbReference>
<evidence type="ECO:0000256" key="5">
    <source>
        <dbReference type="SAM" id="MobiDB-lite"/>
    </source>
</evidence>
<dbReference type="Gene3D" id="1.25.10.10">
    <property type="entry name" value="Leucine-rich Repeat Variant"/>
    <property type="match status" value="1"/>
</dbReference>
<dbReference type="GO" id="GO:0005634">
    <property type="term" value="C:nucleus"/>
    <property type="evidence" value="ECO:0007669"/>
    <property type="project" value="UniProtKB-SubCell"/>
</dbReference>
<dbReference type="EMBL" id="KB932208">
    <property type="protein sequence ID" value="KCV68437.1"/>
    <property type="molecule type" value="Genomic_DNA"/>
</dbReference>
<proteinExistence type="inferred from homology"/>
<name>A0A058Z4K5_FONAL</name>
<evidence type="ECO:0000313" key="8">
    <source>
        <dbReference type="Proteomes" id="UP000030693"/>
    </source>
</evidence>
<dbReference type="Proteomes" id="UP000030693">
    <property type="component" value="Unassembled WGS sequence"/>
</dbReference>
<dbReference type="GeneID" id="20529456"/>
<accession>A0A058Z4K5</accession>
<organism evidence="7">
    <name type="scientific">Fonticula alba</name>
    <name type="common">Slime mold</name>
    <dbReference type="NCBI Taxonomy" id="691883"/>
    <lineage>
        <taxon>Eukaryota</taxon>
        <taxon>Rotosphaerida</taxon>
        <taxon>Fonticulaceae</taxon>
        <taxon>Fonticula</taxon>
    </lineage>
</organism>
<comment type="subcellular location">
    <subcellularLocation>
        <location evidence="1">Nucleus</location>
    </subcellularLocation>
</comment>
<protein>
    <recommendedName>
        <fullName evidence="6">Importin N-terminal domain-containing protein</fullName>
    </recommendedName>
</protein>
<feature type="domain" description="Importin N-terminal" evidence="6">
    <location>
        <begin position="27"/>
        <end position="89"/>
    </location>
</feature>
<dbReference type="InterPro" id="IPR051345">
    <property type="entry name" value="Importin_beta-like_NTR"/>
</dbReference>
<evidence type="ECO:0000256" key="2">
    <source>
        <dbReference type="ARBA" id="ARBA00007991"/>
    </source>
</evidence>
<keyword evidence="3" id="KW-0813">Transport</keyword>
<reference evidence="7" key="1">
    <citation type="submission" date="2013-04" db="EMBL/GenBank/DDBJ databases">
        <title>The Genome Sequence of Fonticula alba ATCC 38817.</title>
        <authorList>
            <consortium name="The Broad Institute Genomics Platform"/>
            <person name="Russ C."/>
            <person name="Cuomo C."/>
            <person name="Burger G."/>
            <person name="Gray M.W."/>
            <person name="Holland P.W.H."/>
            <person name="King N."/>
            <person name="Lang F.B.F."/>
            <person name="Roger A.J."/>
            <person name="Ruiz-Trillo I."/>
            <person name="Brown M."/>
            <person name="Walker B."/>
            <person name="Young S."/>
            <person name="Zeng Q."/>
            <person name="Gargeya S."/>
            <person name="Fitzgerald M."/>
            <person name="Haas B."/>
            <person name="Abouelleil A."/>
            <person name="Allen A.W."/>
            <person name="Alvarado L."/>
            <person name="Arachchi H.M."/>
            <person name="Berlin A.M."/>
            <person name="Chapman S.B."/>
            <person name="Gainer-Dewar J."/>
            <person name="Goldberg J."/>
            <person name="Griggs A."/>
            <person name="Gujja S."/>
            <person name="Hansen M."/>
            <person name="Howarth C."/>
            <person name="Imamovic A."/>
            <person name="Ireland A."/>
            <person name="Larimer J."/>
            <person name="McCowan C."/>
            <person name="Murphy C."/>
            <person name="Pearson M."/>
            <person name="Poon T.W."/>
            <person name="Priest M."/>
            <person name="Roberts A."/>
            <person name="Saif S."/>
            <person name="Shea T."/>
            <person name="Sisk P."/>
            <person name="Sykes S."/>
            <person name="Wortman J."/>
            <person name="Nusbaum C."/>
            <person name="Birren B."/>
        </authorList>
    </citation>
    <scope>NUCLEOTIDE SEQUENCE [LARGE SCALE GENOMIC DNA]</scope>
    <source>
        <strain evidence="7">ATCC 38817</strain>
    </source>
</reference>
<dbReference type="STRING" id="691883.A0A058Z4K5"/>
<dbReference type="Pfam" id="PF03810">
    <property type="entry name" value="IBN_N"/>
    <property type="match status" value="1"/>
</dbReference>
<dbReference type="PANTHER" id="PTHR12363">
    <property type="entry name" value="TRANSPORTIN 3 AND IMPORTIN 13"/>
    <property type="match status" value="1"/>
</dbReference>
<gene>
    <name evidence="7" type="ORF">H696_04731</name>
</gene>
<dbReference type="InterPro" id="IPR011989">
    <property type="entry name" value="ARM-like"/>
</dbReference>
<keyword evidence="4" id="KW-0539">Nucleus</keyword>
<evidence type="ECO:0000256" key="1">
    <source>
        <dbReference type="ARBA" id="ARBA00004123"/>
    </source>
</evidence>
<dbReference type="AlphaFoldDB" id="A0A058Z4K5"/>
<comment type="similarity">
    <text evidence="2">Belongs to the importin beta family.</text>
</comment>
<dbReference type="GO" id="GO:0031267">
    <property type="term" value="F:small GTPase binding"/>
    <property type="evidence" value="ECO:0007669"/>
    <property type="project" value="InterPro"/>
</dbReference>
<evidence type="ECO:0000259" key="6">
    <source>
        <dbReference type="Pfam" id="PF03810"/>
    </source>
</evidence>
<evidence type="ECO:0000256" key="3">
    <source>
        <dbReference type="ARBA" id="ARBA00022448"/>
    </source>
</evidence>
<dbReference type="OrthoDB" id="2016913at2759"/>
<dbReference type="RefSeq" id="XP_009496869.1">
    <property type="nucleotide sequence ID" value="XM_009498594.1"/>
</dbReference>